<comment type="caution">
    <text evidence="1">The sequence shown here is derived from an EMBL/GenBank/DDBJ whole genome shotgun (WGS) entry which is preliminary data.</text>
</comment>
<name>A0AAD7NC19_9AGAR</name>
<evidence type="ECO:0000313" key="2">
    <source>
        <dbReference type="Proteomes" id="UP001215598"/>
    </source>
</evidence>
<keyword evidence="2" id="KW-1185">Reference proteome</keyword>
<accession>A0AAD7NC19</accession>
<sequence>MDADSAPMSTRKLPNELERVIFLDAAISRPANIPALILVAWRVKHWVEPLLYHIVCLSRIGAPMEGYPRFTIDVMLRAIQRKPASFFHDNVQHLCLNSGSTAQQAAILRACTGVKNLCIPNHSLEPHLDAIDAMAPCRLMFSHDLSVSFGDSIFRNITHLSVEDVGNARDEGNWAPDLHLIPNLTHFSFYLDNISRELGPPIAACPRLQCIVMHCYTNLEMMHVEEIEQAWLSNDIRFVMIRWDRHDFFGDWQRGAATGQDFWVLAEASIAVKRASDLHPRMPKFSILPFSVVNSQQGCAMAFSMYPIGLSGLTP</sequence>
<protein>
    <submittedName>
        <fullName evidence="1">Uncharacterized protein</fullName>
    </submittedName>
</protein>
<evidence type="ECO:0000313" key="1">
    <source>
        <dbReference type="EMBL" id="KAJ7755515.1"/>
    </source>
</evidence>
<dbReference type="EMBL" id="JARKIB010000049">
    <property type="protein sequence ID" value="KAJ7755515.1"/>
    <property type="molecule type" value="Genomic_DNA"/>
</dbReference>
<gene>
    <name evidence="1" type="ORF">B0H16DRAFT_1722235</name>
</gene>
<dbReference type="AlphaFoldDB" id="A0AAD7NC19"/>
<proteinExistence type="predicted"/>
<reference evidence="1" key="1">
    <citation type="submission" date="2023-03" db="EMBL/GenBank/DDBJ databases">
        <title>Massive genome expansion in bonnet fungi (Mycena s.s.) driven by repeated elements and novel gene families across ecological guilds.</title>
        <authorList>
            <consortium name="Lawrence Berkeley National Laboratory"/>
            <person name="Harder C.B."/>
            <person name="Miyauchi S."/>
            <person name="Viragh M."/>
            <person name="Kuo A."/>
            <person name="Thoen E."/>
            <person name="Andreopoulos B."/>
            <person name="Lu D."/>
            <person name="Skrede I."/>
            <person name="Drula E."/>
            <person name="Henrissat B."/>
            <person name="Morin E."/>
            <person name="Kohler A."/>
            <person name="Barry K."/>
            <person name="LaButti K."/>
            <person name="Morin E."/>
            <person name="Salamov A."/>
            <person name="Lipzen A."/>
            <person name="Mereny Z."/>
            <person name="Hegedus B."/>
            <person name="Baldrian P."/>
            <person name="Stursova M."/>
            <person name="Weitz H."/>
            <person name="Taylor A."/>
            <person name="Grigoriev I.V."/>
            <person name="Nagy L.G."/>
            <person name="Martin F."/>
            <person name="Kauserud H."/>
        </authorList>
    </citation>
    <scope>NUCLEOTIDE SEQUENCE</scope>
    <source>
        <strain evidence="1">CBHHK182m</strain>
    </source>
</reference>
<organism evidence="1 2">
    <name type="scientific">Mycena metata</name>
    <dbReference type="NCBI Taxonomy" id="1033252"/>
    <lineage>
        <taxon>Eukaryota</taxon>
        <taxon>Fungi</taxon>
        <taxon>Dikarya</taxon>
        <taxon>Basidiomycota</taxon>
        <taxon>Agaricomycotina</taxon>
        <taxon>Agaricomycetes</taxon>
        <taxon>Agaricomycetidae</taxon>
        <taxon>Agaricales</taxon>
        <taxon>Marasmiineae</taxon>
        <taxon>Mycenaceae</taxon>
        <taxon>Mycena</taxon>
    </lineage>
</organism>
<dbReference type="Proteomes" id="UP001215598">
    <property type="component" value="Unassembled WGS sequence"/>
</dbReference>